<feature type="transmembrane region" description="Helical" evidence="6">
    <location>
        <begin position="162"/>
        <end position="182"/>
    </location>
</feature>
<feature type="transmembrane region" description="Helical" evidence="6">
    <location>
        <begin position="65"/>
        <end position="84"/>
    </location>
</feature>
<dbReference type="GO" id="GO:0016020">
    <property type="term" value="C:membrane"/>
    <property type="evidence" value="ECO:0007669"/>
    <property type="project" value="UniProtKB-SubCell"/>
</dbReference>
<dbReference type="InterPro" id="IPR051415">
    <property type="entry name" value="LAAT-1"/>
</dbReference>
<organism evidence="7 8">
    <name type="scientific">Stachybotrys elegans</name>
    <dbReference type="NCBI Taxonomy" id="80388"/>
    <lineage>
        <taxon>Eukaryota</taxon>
        <taxon>Fungi</taxon>
        <taxon>Dikarya</taxon>
        <taxon>Ascomycota</taxon>
        <taxon>Pezizomycotina</taxon>
        <taxon>Sordariomycetes</taxon>
        <taxon>Hypocreomycetidae</taxon>
        <taxon>Hypocreales</taxon>
        <taxon>Stachybotryaceae</taxon>
        <taxon>Stachybotrys</taxon>
    </lineage>
</organism>
<dbReference type="SMART" id="SM00679">
    <property type="entry name" value="CTNS"/>
    <property type="match status" value="2"/>
</dbReference>
<proteinExistence type="predicted"/>
<reference evidence="7" key="1">
    <citation type="journal article" date="2021" name="Nat. Commun.">
        <title>Genetic determinants of endophytism in the Arabidopsis root mycobiome.</title>
        <authorList>
            <person name="Mesny F."/>
            <person name="Miyauchi S."/>
            <person name="Thiergart T."/>
            <person name="Pickel B."/>
            <person name="Atanasova L."/>
            <person name="Karlsson M."/>
            <person name="Huettel B."/>
            <person name="Barry K.W."/>
            <person name="Haridas S."/>
            <person name="Chen C."/>
            <person name="Bauer D."/>
            <person name="Andreopoulos W."/>
            <person name="Pangilinan J."/>
            <person name="LaButti K."/>
            <person name="Riley R."/>
            <person name="Lipzen A."/>
            <person name="Clum A."/>
            <person name="Drula E."/>
            <person name="Henrissat B."/>
            <person name="Kohler A."/>
            <person name="Grigoriev I.V."/>
            <person name="Martin F.M."/>
            <person name="Hacquard S."/>
        </authorList>
    </citation>
    <scope>NUCLEOTIDE SEQUENCE</scope>
    <source>
        <strain evidence="7">MPI-CAGE-CH-0235</strain>
    </source>
</reference>
<evidence type="ECO:0000256" key="5">
    <source>
        <dbReference type="SAM" id="MobiDB-lite"/>
    </source>
</evidence>
<sequence length="250" mass="27469">MDSPVAANILGTAGAVCWSIQLLPQIFKNYRLHSTQGLHPQMYISWALAGIPLGTYNVVQNLNIALQVQAHILIFLSLVAWAQCKYYGDGWGVARILAYGAAVGACIGGVEAGLYFGLREAWNRGVEWPMTVMAVLAAVLLAVGVMRYYWEIYQSRSVQGISFLFVAIDAGGDLFSILALLFAERIDVVGMVVYATELILWIGIGLLGAHYRLRAWIRGKTGRKDALDVEEPSPAEANGRHLHGRERQVH</sequence>
<feature type="transmembrane region" description="Helical" evidence="6">
    <location>
        <begin position="43"/>
        <end position="59"/>
    </location>
</feature>
<dbReference type="PANTHER" id="PTHR16201:SF37">
    <property type="entry name" value="PQ-LOOP REPEAT-CONTAINING PROTEIN"/>
    <property type="match status" value="1"/>
</dbReference>
<evidence type="ECO:0000313" key="7">
    <source>
        <dbReference type="EMBL" id="KAH7304957.1"/>
    </source>
</evidence>
<keyword evidence="2 6" id="KW-0812">Transmembrane</keyword>
<accession>A0A8K0SIF6</accession>
<comment type="subcellular location">
    <subcellularLocation>
        <location evidence="1">Membrane</location>
        <topology evidence="1">Multi-pass membrane protein</topology>
    </subcellularLocation>
</comment>
<feature type="transmembrane region" description="Helical" evidence="6">
    <location>
        <begin position="188"/>
        <end position="209"/>
    </location>
</feature>
<protein>
    <submittedName>
        <fullName evidence="7">PQ loop repeat-domain-containing protein</fullName>
    </submittedName>
</protein>
<evidence type="ECO:0000256" key="3">
    <source>
        <dbReference type="ARBA" id="ARBA00022989"/>
    </source>
</evidence>
<evidence type="ECO:0000313" key="8">
    <source>
        <dbReference type="Proteomes" id="UP000813444"/>
    </source>
</evidence>
<dbReference type="OrthoDB" id="407617at2759"/>
<dbReference type="Pfam" id="PF04193">
    <property type="entry name" value="PQ-loop"/>
    <property type="match status" value="2"/>
</dbReference>
<feature type="transmembrane region" description="Helical" evidence="6">
    <location>
        <begin position="6"/>
        <end position="23"/>
    </location>
</feature>
<evidence type="ECO:0000256" key="4">
    <source>
        <dbReference type="ARBA" id="ARBA00023136"/>
    </source>
</evidence>
<feature type="transmembrane region" description="Helical" evidence="6">
    <location>
        <begin position="130"/>
        <end position="150"/>
    </location>
</feature>
<evidence type="ECO:0000256" key="6">
    <source>
        <dbReference type="SAM" id="Phobius"/>
    </source>
</evidence>
<feature type="region of interest" description="Disordered" evidence="5">
    <location>
        <begin position="227"/>
        <end position="250"/>
    </location>
</feature>
<feature type="transmembrane region" description="Helical" evidence="6">
    <location>
        <begin position="96"/>
        <end position="118"/>
    </location>
</feature>
<evidence type="ECO:0000256" key="1">
    <source>
        <dbReference type="ARBA" id="ARBA00004141"/>
    </source>
</evidence>
<keyword evidence="4 6" id="KW-0472">Membrane</keyword>
<dbReference type="EMBL" id="JAGPNK010000020">
    <property type="protein sequence ID" value="KAH7304957.1"/>
    <property type="molecule type" value="Genomic_DNA"/>
</dbReference>
<keyword evidence="8" id="KW-1185">Reference proteome</keyword>
<evidence type="ECO:0000256" key="2">
    <source>
        <dbReference type="ARBA" id="ARBA00022692"/>
    </source>
</evidence>
<name>A0A8K0SIF6_9HYPO</name>
<comment type="caution">
    <text evidence="7">The sequence shown here is derived from an EMBL/GenBank/DDBJ whole genome shotgun (WGS) entry which is preliminary data.</text>
</comment>
<gene>
    <name evidence="7" type="ORF">B0I35DRAFT_362605</name>
</gene>
<dbReference type="Proteomes" id="UP000813444">
    <property type="component" value="Unassembled WGS sequence"/>
</dbReference>
<keyword evidence="3 6" id="KW-1133">Transmembrane helix</keyword>
<dbReference type="PANTHER" id="PTHR16201">
    <property type="entry name" value="SEVEN TRANSMEMBRANE PROTEIN 1-RELATED"/>
    <property type="match status" value="1"/>
</dbReference>
<dbReference type="AlphaFoldDB" id="A0A8K0SIF6"/>
<dbReference type="Gene3D" id="1.20.1280.290">
    <property type="match status" value="1"/>
</dbReference>
<dbReference type="InterPro" id="IPR006603">
    <property type="entry name" value="PQ-loop_rpt"/>
</dbReference>